<keyword evidence="2" id="KW-1185">Reference proteome</keyword>
<proteinExistence type="predicted"/>
<reference evidence="1" key="1">
    <citation type="submission" date="2019-04" db="EMBL/GenBank/DDBJ databases">
        <title>Microbes associate with the intestines of laboratory mice.</title>
        <authorList>
            <person name="Navarre W."/>
            <person name="Wong E."/>
            <person name="Huang K."/>
            <person name="Tropini C."/>
            <person name="Ng K."/>
            <person name="Yu B."/>
        </authorList>
    </citation>
    <scope>NUCLEOTIDE SEQUENCE</scope>
    <source>
        <strain evidence="1">NM04_E33</strain>
    </source>
</reference>
<protein>
    <submittedName>
        <fullName evidence="1">N-acetyltransferase</fullName>
    </submittedName>
</protein>
<accession>A0AC61REX0</accession>
<name>A0AC61REX0_9BACT</name>
<evidence type="ECO:0000313" key="2">
    <source>
        <dbReference type="Proteomes" id="UP000306319"/>
    </source>
</evidence>
<sequence length="170" mass="19672">MKLVRLSADTLVDGFDCGDEDLNNFLIEDAKGFLNKRIANSFILEDEGTIVAYFCLLNDKISKQEVTNSQWRKIKDRFPDGKRFSSYPAIKIGRFAVSSLHRGEHIGTKLMNLIKDMLNTNSNYSAFRFITVDAYLDAILFYEKNGFTKLTQKEENDHTRLMFFDMMELP</sequence>
<dbReference type="EMBL" id="SRYB01000022">
    <property type="protein sequence ID" value="TGY77640.1"/>
    <property type="molecule type" value="Genomic_DNA"/>
</dbReference>
<comment type="caution">
    <text evidence="1">The sequence shown here is derived from an EMBL/GenBank/DDBJ whole genome shotgun (WGS) entry which is preliminary data.</text>
</comment>
<gene>
    <name evidence="1" type="ORF">E5331_13760</name>
</gene>
<evidence type="ECO:0000313" key="1">
    <source>
        <dbReference type="EMBL" id="TGY77640.1"/>
    </source>
</evidence>
<organism evidence="1 2">
    <name type="scientific">Lepagella muris</name>
    <dbReference type="NCBI Taxonomy" id="3032870"/>
    <lineage>
        <taxon>Bacteria</taxon>
        <taxon>Pseudomonadati</taxon>
        <taxon>Bacteroidota</taxon>
        <taxon>Bacteroidia</taxon>
        <taxon>Bacteroidales</taxon>
        <taxon>Muribaculaceae</taxon>
        <taxon>Lepagella</taxon>
    </lineage>
</organism>
<dbReference type="Proteomes" id="UP000306319">
    <property type="component" value="Unassembled WGS sequence"/>
</dbReference>